<proteinExistence type="predicted"/>
<dbReference type="AlphaFoldDB" id="A0A914ZUJ0"/>
<accession>A0A914ZUJ0</accession>
<organism evidence="1 2">
    <name type="scientific">Parascaris univalens</name>
    <name type="common">Nematode worm</name>
    <dbReference type="NCBI Taxonomy" id="6257"/>
    <lineage>
        <taxon>Eukaryota</taxon>
        <taxon>Metazoa</taxon>
        <taxon>Ecdysozoa</taxon>
        <taxon>Nematoda</taxon>
        <taxon>Chromadorea</taxon>
        <taxon>Rhabditida</taxon>
        <taxon>Spirurina</taxon>
        <taxon>Ascaridomorpha</taxon>
        <taxon>Ascaridoidea</taxon>
        <taxon>Ascarididae</taxon>
        <taxon>Parascaris</taxon>
    </lineage>
</organism>
<reference evidence="2 3" key="1">
    <citation type="submission" date="2022-11" db="UniProtKB">
        <authorList>
            <consortium name="WormBaseParasite"/>
        </authorList>
    </citation>
    <scope>IDENTIFICATION</scope>
</reference>
<keyword evidence="1" id="KW-1185">Reference proteome</keyword>
<name>A0A914ZUJ0_PARUN</name>
<dbReference type="WBParaSite" id="PgB11_g048_t06">
    <property type="protein sequence ID" value="PgB11_g048_t06"/>
    <property type="gene ID" value="PgB11_g048"/>
</dbReference>
<evidence type="ECO:0000313" key="2">
    <source>
        <dbReference type="WBParaSite" id="PgB11_g048_t06"/>
    </source>
</evidence>
<sequence>MIDITGGLRHEIFFYEGRKYHSFEGGSTIASLAGNLFLLILELPQVICPTGNTARNAVDVFNCPGCHDIRKFLEKNVTDRRHILWAMKGYCYSNVLHKILL</sequence>
<evidence type="ECO:0000313" key="3">
    <source>
        <dbReference type="WBParaSite" id="PgB11_g048_t07"/>
    </source>
</evidence>
<protein>
    <submittedName>
        <fullName evidence="2 3">BPTI/Kunitz inhibitor domain-containing protein</fullName>
    </submittedName>
</protein>
<dbReference type="Proteomes" id="UP000887569">
    <property type="component" value="Unplaced"/>
</dbReference>
<dbReference type="WBParaSite" id="PgB11_g048_t07">
    <property type="protein sequence ID" value="PgB11_g048_t07"/>
    <property type="gene ID" value="PgB11_g048"/>
</dbReference>
<evidence type="ECO:0000313" key="1">
    <source>
        <dbReference type="Proteomes" id="UP000887569"/>
    </source>
</evidence>